<sequence>MAKLRCIDVLQIRMGLAAAFYGILFMLAATTIWTFVIRYRRHPSFALLLSMLILTFSLATVQSALTIVNIARSVPSSPGSDVSFSCLDLPVSLAPDLLFEIQMILGDSFAIYRCWMLWGKSWLAVAIPSLCTLSLIALIPVLCLGLLPGLQLPISGIISLVTNILVTLLIVIKLWRSYRRVMPEDRILFRSVVSFIIQTGVLYHMTIFSLLIALFNSWVDGFSTVGPNIITNIVAISFHLLILQVSLSRSFHTSTDNYPVAHSPDDITPSSGQNIDFAGLRLRKAQTSQAVALTMTSPDPIVDLILPRIPRH</sequence>
<keyword evidence="1" id="KW-0472">Membrane</keyword>
<dbReference type="STRING" id="1314777.A0A164Y4I9"/>
<keyword evidence="3" id="KW-1185">Reference proteome</keyword>
<dbReference type="Proteomes" id="UP000076722">
    <property type="component" value="Unassembled WGS sequence"/>
</dbReference>
<feature type="transmembrane region" description="Helical" evidence="1">
    <location>
        <begin position="187"/>
        <end position="215"/>
    </location>
</feature>
<organism evidence="2 3">
    <name type="scientific">Sistotremastrum niveocremeum HHB9708</name>
    <dbReference type="NCBI Taxonomy" id="1314777"/>
    <lineage>
        <taxon>Eukaryota</taxon>
        <taxon>Fungi</taxon>
        <taxon>Dikarya</taxon>
        <taxon>Basidiomycota</taxon>
        <taxon>Agaricomycotina</taxon>
        <taxon>Agaricomycetes</taxon>
        <taxon>Sistotremastrales</taxon>
        <taxon>Sistotremastraceae</taxon>
        <taxon>Sertulicium</taxon>
        <taxon>Sertulicium niveocremeum</taxon>
    </lineage>
</organism>
<evidence type="ECO:0000256" key="1">
    <source>
        <dbReference type="SAM" id="Phobius"/>
    </source>
</evidence>
<evidence type="ECO:0008006" key="4">
    <source>
        <dbReference type="Google" id="ProtNLM"/>
    </source>
</evidence>
<evidence type="ECO:0000313" key="3">
    <source>
        <dbReference type="Proteomes" id="UP000076722"/>
    </source>
</evidence>
<keyword evidence="1" id="KW-0812">Transmembrane</keyword>
<reference evidence="2 3" key="1">
    <citation type="journal article" date="2016" name="Mol. Biol. Evol.">
        <title>Comparative Genomics of Early-Diverging Mushroom-Forming Fungi Provides Insights into the Origins of Lignocellulose Decay Capabilities.</title>
        <authorList>
            <person name="Nagy L.G."/>
            <person name="Riley R."/>
            <person name="Tritt A."/>
            <person name="Adam C."/>
            <person name="Daum C."/>
            <person name="Floudas D."/>
            <person name="Sun H."/>
            <person name="Yadav J.S."/>
            <person name="Pangilinan J."/>
            <person name="Larsson K.H."/>
            <person name="Matsuura K."/>
            <person name="Barry K."/>
            <person name="Labutti K."/>
            <person name="Kuo R."/>
            <person name="Ohm R.A."/>
            <person name="Bhattacharya S.S."/>
            <person name="Shirouzu T."/>
            <person name="Yoshinaga Y."/>
            <person name="Martin F.M."/>
            <person name="Grigoriev I.V."/>
            <person name="Hibbett D.S."/>
        </authorList>
    </citation>
    <scope>NUCLEOTIDE SEQUENCE [LARGE SCALE GENOMIC DNA]</scope>
    <source>
        <strain evidence="2 3">HHB9708</strain>
    </source>
</reference>
<feature type="transmembrane region" description="Helical" evidence="1">
    <location>
        <begin position="153"/>
        <end position="175"/>
    </location>
</feature>
<dbReference type="EMBL" id="KV419399">
    <property type="protein sequence ID" value="KZS96570.1"/>
    <property type="molecule type" value="Genomic_DNA"/>
</dbReference>
<feature type="transmembrane region" description="Helical" evidence="1">
    <location>
        <begin position="221"/>
        <end position="243"/>
    </location>
</feature>
<gene>
    <name evidence="2" type="ORF">SISNIDRAFT_483126</name>
</gene>
<feature type="transmembrane region" description="Helical" evidence="1">
    <location>
        <begin position="45"/>
        <end position="71"/>
    </location>
</feature>
<protein>
    <recommendedName>
        <fullName evidence="4">Integral membrane protein</fullName>
    </recommendedName>
</protein>
<feature type="transmembrane region" description="Helical" evidence="1">
    <location>
        <begin position="122"/>
        <end position="147"/>
    </location>
</feature>
<proteinExistence type="predicted"/>
<dbReference type="AlphaFoldDB" id="A0A164Y4I9"/>
<keyword evidence="1" id="KW-1133">Transmembrane helix</keyword>
<dbReference type="OrthoDB" id="3265004at2759"/>
<name>A0A164Y4I9_9AGAM</name>
<feature type="transmembrane region" description="Helical" evidence="1">
    <location>
        <begin position="12"/>
        <end position="33"/>
    </location>
</feature>
<accession>A0A164Y4I9</accession>
<feature type="transmembrane region" description="Helical" evidence="1">
    <location>
        <begin position="97"/>
        <end position="115"/>
    </location>
</feature>
<evidence type="ECO:0000313" key="2">
    <source>
        <dbReference type="EMBL" id="KZS96570.1"/>
    </source>
</evidence>